<keyword evidence="9 10" id="KW-0998">Cell outer membrane</keyword>
<accession>A0ABV8SN58</accession>
<dbReference type="InterPro" id="IPR011662">
    <property type="entry name" value="Secretin/TonB_short_N"/>
</dbReference>
<keyword evidence="12" id="KW-0732">Signal</keyword>
<evidence type="ECO:0000256" key="9">
    <source>
        <dbReference type="ARBA" id="ARBA00023237"/>
    </source>
</evidence>
<evidence type="ECO:0000256" key="3">
    <source>
        <dbReference type="ARBA" id="ARBA00022452"/>
    </source>
</evidence>
<dbReference type="InterPro" id="IPR000531">
    <property type="entry name" value="Beta-barrel_TonB"/>
</dbReference>
<evidence type="ECO:0000256" key="1">
    <source>
        <dbReference type="ARBA" id="ARBA00004571"/>
    </source>
</evidence>
<dbReference type="Gene3D" id="3.55.50.30">
    <property type="match status" value="1"/>
</dbReference>
<dbReference type="Gene3D" id="2.170.130.10">
    <property type="entry name" value="TonB-dependent receptor, plug domain"/>
    <property type="match status" value="1"/>
</dbReference>
<dbReference type="RefSeq" id="WP_380594616.1">
    <property type="nucleotide sequence ID" value="NZ_JBHSDU010000001.1"/>
</dbReference>
<keyword evidence="5 10" id="KW-0812">Transmembrane</keyword>
<evidence type="ECO:0000256" key="10">
    <source>
        <dbReference type="PROSITE-ProRule" id="PRU01360"/>
    </source>
</evidence>
<evidence type="ECO:0000256" key="4">
    <source>
        <dbReference type="ARBA" id="ARBA00022496"/>
    </source>
</evidence>
<feature type="domain" description="Secretin/TonB short N-terminal" evidence="13">
    <location>
        <begin position="51"/>
        <end position="102"/>
    </location>
</feature>
<dbReference type="InterPro" id="IPR012910">
    <property type="entry name" value="Plug_dom"/>
</dbReference>
<evidence type="ECO:0000313" key="15">
    <source>
        <dbReference type="Proteomes" id="UP001595904"/>
    </source>
</evidence>
<keyword evidence="15" id="KW-1185">Reference proteome</keyword>
<evidence type="ECO:0000259" key="13">
    <source>
        <dbReference type="SMART" id="SM00965"/>
    </source>
</evidence>
<comment type="caution">
    <text evidence="14">The sequence shown here is derived from an EMBL/GenBank/DDBJ whole genome shotgun (WGS) entry which is preliminary data.</text>
</comment>
<keyword evidence="2 10" id="KW-0813">Transport</keyword>
<reference evidence="15" key="1">
    <citation type="journal article" date="2019" name="Int. J. Syst. Evol. Microbiol.">
        <title>The Global Catalogue of Microorganisms (GCM) 10K type strain sequencing project: providing services to taxonomists for standard genome sequencing and annotation.</title>
        <authorList>
            <consortium name="The Broad Institute Genomics Platform"/>
            <consortium name="The Broad Institute Genome Sequencing Center for Infectious Disease"/>
            <person name="Wu L."/>
            <person name="Ma J."/>
        </authorList>
    </citation>
    <scope>NUCLEOTIDE SEQUENCE [LARGE SCALE GENOMIC DNA]</scope>
    <source>
        <strain evidence="15">CGMCC 1.10759</strain>
    </source>
</reference>
<dbReference type="Pfam" id="PF00593">
    <property type="entry name" value="TonB_dep_Rec_b-barrel"/>
    <property type="match status" value="1"/>
</dbReference>
<dbReference type="SMART" id="SM00965">
    <property type="entry name" value="STN"/>
    <property type="match status" value="1"/>
</dbReference>
<dbReference type="PROSITE" id="PS52016">
    <property type="entry name" value="TONB_DEPENDENT_REC_3"/>
    <property type="match status" value="1"/>
</dbReference>
<evidence type="ECO:0000256" key="5">
    <source>
        <dbReference type="ARBA" id="ARBA00022692"/>
    </source>
</evidence>
<comment type="subcellular location">
    <subcellularLocation>
        <location evidence="1 10">Cell outer membrane</location>
        <topology evidence="1 10">Multi-pass membrane protein</topology>
    </subcellularLocation>
</comment>
<evidence type="ECO:0000313" key="14">
    <source>
        <dbReference type="EMBL" id="MFC4307929.1"/>
    </source>
</evidence>
<keyword evidence="6" id="KW-0408">Iron</keyword>
<keyword evidence="14" id="KW-0675">Receptor</keyword>
<sequence length="1036" mass="111103">MFKLRSKTLAAVVTAMLAGAAHAEEAASRAFNINAQSLNAALSEFARQSQQEILFTPEIVAKKYSSGVRGTLNPIEALAVLLKDTGLTFATTPQGAILLQLEKTTHSAKASRIRVAQAEASDDETIDADPSDISEGTFRVPEVLVTGARLLNTDIRRTQDDPQPYVIFERAVIENSGAVDINDFLKTRLTMSATGGTSAQTTNVAGAVSGVNLRGLGENQTLILIDGRRAAKTSSGFSPGQPDLNGIPLAAIERIEVLPTTASAIYGGAATGGVVNVVLRRDYSGLEVSATYDNSFDSDSSSRRIDIASGFNFFEGRTNVLLSGSYSDSNPLELRDRDLIQRGRERIVANNPNWQSSLTFPVSGAAANVRSANGTNLVLDDGTPLNATFTSAPVGYAGVASDGGHALVANAGQYNLDLSGAANFNAGNGSFGPTPSVKAISGTVRHEFTQRLHGFFEASHSENTSRGPGSAAYYGTLAADAPNNPFQQSITVVGATSQFNTTDWMESEYDRLGAGLIVKLPGQWTMSADYTFTRAKLSYQTGLWVNARVNAALADGGLDLLRDADANGDDLTGYIEGPATVGVPVTSTTRNPALRMSGPLGFGFKAGAPQLSFLLEQQDVNYGSGDQLVRNRTIGAHFPERTQKIDSAYMELRVPLLSVLELQLAARWDRYRSRNANYVSYNPPNPPGPAIYISNDADDVNPLVALHFQPIESLALRASWGTGFIPPEINQLTAPRQSIANGAYIDPRRGYTGAPGPWTAISGGNPNLQPESSISWSAGLIWTPRALAGLRVSLDYTSIEKEDNIATLSDQQIIDNEAYFPGRVTRGPNLPTDPAGWAGPITVIDSTTINSAWAKLEAFDLQMSYELPRSRFGQFGMFAFATYQPTYDTRLAQSLPVSELAGVAAFSLSIPVKFKGNFGLTWGAGNWNAGWTSRYIGSYYVANPAAASSAIVFVNQGDGGRVDRQIYHDVFAKYRFDDAAHAGLLTELLGGLEIQAGVRNVFNSKPPYDTVNGYQFYSWLGDPRLATYYLTVKQSF</sequence>
<dbReference type="InterPro" id="IPR036942">
    <property type="entry name" value="Beta-barrel_TonB_sf"/>
</dbReference>
<evidence type="ECO:0000256" key="7">
    <source>
        <dbReference type="ARBA" id="ARBA00023077"/>
    </source>
</evidence>
<evidence type="ECO:0000256" key="12">
    <source>
        <dbReference type="SAM" id="SignalP"/>
    </source>
</evidence>
<keyword evidence="4" id="KW-0406">Ion transport</keyword>
<feature type="signal peptide" evidence="12">
    <location>
        <begin position="1"/>
        <end position="23"/>
    </location>
</feature>
<gene>
    <name evidence="14" type="ORF">ACFPN2_02440</name>
</gene>
<name>A0ABV8SN58_9GAMM</name>
<organism evidence="14 15">
    <name type="scientific">Steroidobacter flavus</name>
    <dbReference type="NCBI Taxonomy" id="1842136"/>
    <lineage>
        <taxon>Bacteria</taxon>
        <taxon>Pseudomonadati</taxon>
        <taxon>Pseudomonadota</taxon>
        <taxon>Gammaproteobacteria</taxon>
        <taxon>Steroidobacterales</taxon>
        <taxon>Steroidobacteraceae</taxon>
        <taxon>Steroidobacter</taxon>
    </lineage>
</organism>
<keyword evidence="7 11" id="KW-0798">TonB box</keyword>
<dbReference type="Pfam" id="PF07715">
    <property type="entry name" value="Plug"/>
    <property type="match status" value="1"/>
</dbReference>
<evidence type="ECO:0000256" key="11">
    <source>
        <dbReference type="RuleBase" id="RU003357"/>
    </source>
</evidence>
<keyword evidence="3 10" id="KW-1134">Transmembrane beta strand</keyword>
<dbReference type="Gene3D" id="2.40.170.20">
    <property type="entry name" value="TonB-dependent receptor, beta-barrel domain"/>
    <property type="match status" value="1"/>
</dbReference>
<dbReference type="InterPro" id="IPR037066">
    <property type="entry name" value="Plug_dom_sf"/>
</dbReference>
<feature type="chain" id="PRO_5046359599" evidence="12">
    <location>
        <begin position="24"/>
        <end position="1036"/>
    </location>
</feature>
<evidence type="ECO:0000256" key="2">
    <source>
        <dbReference type="ARBA" id="ARBA00022448"/>
    </source>
</evidence>
<dbReference type="Proteomes" id="UP001595904">
    <property type="component" value="Unassembled WGS sequence"/>
</dbReference>
<evidence type="ECO:0000256" key="6">
    <source>
        <dbReference type="ARBA" id="ARBA00023004"/>
    </source>
</evidence>
<proteinExistence type="inferred from homology"/>
<dbReference type="PANTHER" id="PTHR47234">
    <property type="match status" value="1"/>
</dbReference>
<keyword evidence="4" id="KW-0410">Iron transport</keyword>
<protein>
    <submittedName>
        <fullName evidence="14">TonB-dependent receptor</fullName>
    </submittedName>
</protein>
<comment type="similarity">
    <text evidence="10 11">Belongs to the TonB-dependent receptor family.</text>
</comment>
<dbReference type="EMBL" id="JBHSDU010000001">
    <property type="protein sequence ID" value="MFC4307929.1"/>
    <property type="molecule type" value="Genomic_DNA"/>
</dbReference>
<evidence type="ECO:0000256" key="8">
    <source>
        <dbReference type="ARBA" id="ARBA00023136"/>
    </source>
</evidence>
<dbReference type="SUPFAM" id="SSF56935">
    <property type="entry name" value="Porins"/>
    <property type="match status" value="1"/>
</dbReference>
<keyword evidence="8 10" id="KW-0472">Membrane</keyword>
<dbReference type="InterPro" id="IPR039426">
    <property type="entry name" value="TonB-dep_rcpt-like"/>
</dbReference>
<dbReference type="PANTHER" id="PTHR47234:SF2">
    <property type="entry name" value="TONB-DEPENDENT RECEPTOR"/>
    <property type="match status" value="1"/>
</dbReference>